<proteinExistence type="predicted"/>
<dbReference type="EMBL" id="QZAS01000032">
    <property type="protein sequence ID" value="THX03512.1"/>
    <property type="molecule type" value="Genomic_DNA"/>
</dbReference>
<dbReference type="AlphaFoldDB" id="A0A4S9C9N8"/>
<organism evidence="2">
    <name type="scientific">Aureobasidium pullulans</name>
    <name type="common">Black yeast</name>
    <name type="synonym">Pullularia pullulans</name>
    <dbReference type="NCBI Taxonomy" id="5580"/>
    <lineage>
        <taxon>Eukaryota</taxon>
        <taxon>Fungi</taxon>
        <taxon>Dikarya</taxon>
        <taxon>Ascomycota</taxon>
        <taxon>Pezizomycotina</taxon>
        <taxon>Dothideomycetes</taxon>
        <taxon>Dothideomycetidae</taxon>
        <taxon>Dothideales</taxon>
        <taxon>Saccotheciaceae</taxon>
        <taxon>Aureobasidium</taxon>
    </lineage>
</organism>
<gene>
    <name evidence="2" type="ORF">D6D13_07662</name>
</gene>
<feature type="compositionally biased region" description="Basic and acidic residues" evidence="1">
    <location>
        <begin position="572"/>
        <end position="584"/>
    </location>
</feature>
<comment type="caution">
    <text evidence="2">The sequence shown here is derived from an EMBL/GenBank/DDBJ whole genome shotgun (WGS) entry which is preliminary data.</text>
</comment>
<reference evidence="2" key="1">
    <citation type="submission" date="2018-10" db="EMBL/GenBank/DDBJ databases">
        <title>Fifty Aureobasidium pullulans genomes reveal a recombining polyextremotolerant generalist.</title>
        <authorList>
            <person name="Gostincar C."/>
            <person name="Turk M."/>
            <person name="Zajc J."/>
            <person name="Gunde-Cimerman N."/>
        </authorList>
    </citation>
    <scope>NUCLEOTIDE SEQUENCE [LARGE SCALE GENOMIC DNA]</scope>
    <source>
        <strain evidence="2">EXF-10085</strain>
    </source>
</reference>
<feature type="region of interest" description="Disordered" evidence="1">
    <location>
        <begin position="233"/>
        <end position="262"/>
    </location>
</feature>
<feature type="region of interest" description="Disordered" evidence="1">
    <location>
        <begin position="277"/>
        <end position="348"/>
    </location>
</feature>
<feature type="region of interest" description="Disordered" evidence="1">
    <location>
        <begin position="551"/>
        <end position="584"/>
    </location>
</feature>
<feature type="compositionally biased region" description="Basic and acidic residues" evidence="1">
    <location>
        <begin position="311"/>
        <end position="329"/>
    </location>
</feature>
<feature type="compositionally biased region" description="Polar residues" evidence="1">
    <location>
        <begin position="277"/>
        <end position="304"/>
    </location>
</feature>
<protein>
    <submittedName>
        <fullName evidence="2">Uncharacterized protein</fullName>
    </submittedName>
</protein>
<name>A0A4S9C9N8_AURPU</name>
<sequence length="650" mass="72068">MISPPSALASAIDVDWTVQESCVISWKNELDNSEEQLLGKPCSITLWIGSRVSDHSCVALLQVTIKSKFSGRAKFFDFFLFVDPHQIQLDGDNEPVIPSPSVLTLLLKAFPVPPAKGWLRASVQQETMGNTPIQVLMDQNGTNFDGTSLHLLTQLRALSRADRFNIHLKDDKNVRKVLNTLKHEFSSRIPQSEVILRNAYASGGVWDSWAQYGKEVAGPHRLELSKDAEALPSYSKTVAEPSGSLQAPPSSPSLKRAAESQEEGFFQKRFQKYKSQFSDFSPTEPNTPSTTRGHSSQRSTQDVQPIQLDHAAQDKELARDDNDVRDDRSTQNGQSSESGQLTHGHEANQEQHLPQAAQYMTGHAQRSDQADPLFPLHEAQLPPYAASITSSESDHQHDIKPTLFTRGTQNHDLPALTLAGLGDLITAAVQAHIPAIAAQVQQHVLTAHMRALAQDSIANYLASHMPPLMRGYLSELQDEWGSAAQDLHEVKDEAITDIHSERDTALKEIQDESQAAYDDFKEKTNDFKNEFLVDVEDKFGRCEDRMQAQIDTLPPQYTREPADAGNNAQTGETKDPEAGSRDSTQEAAKLFQRYHQGHLTIEQKVKVLLSIAKWNNADVFMAAGRDMQEALVKHWAGVADYVSNSASISL</sequence>
<feature type="compositionally biased region" description="Polar residues" evidence="1">
    <location>
        <begin position="330"/>
        <end position="341"/>
    </location>
</feature>
<evidence type="ECO:0000256" key="1">
    <source>
        <dbReference type="SAM" id="MobiDB-lite"/>
    </source>
</evidence>
<evidence type="ECO:0000313" key="2">
    <source>
        <dbReference type="EMBL" id="THX03512.1"/>
    </source>
</evidence>
<accession>A0A4S9C9N8</accession>